<feature type="chain" id="PRO_5042254253" evidence="2">
    <location>
        <begin position="17"/>
        <end position="511"/>
    </location>
</feature>
<protein>
    <submittedName>
        <fullName evidence="3">F-box only protein 39-like isoform X1</fullName>
    </submittedName>
</protein>
<evidence type="ECO:0000313" key="3">
    <source>
        <dbReference type="EMBL" id="KAK0055147.1"/>
    </source>
</evidence>
<evidence type="ECO:0000256" key="1">
    <source>
        <dbReference type="SAM" id="MobiDB-lite"/>
    </source>
</evidence>
<reference evidence="3" key="2">
    <citation type="submission" date="2023-04" db="EMBL/GenBank/DDBJ databases">
        <authorList>
            <person name="Bu L."/>
            <person name="Lu L."/>
            <person name="Laidemitt M.R."/>
            <person name="Zhang S.M."/>
            <person name="Mutuku M."/>
            <person name="Mkoji G."/>
            <person name="Steinauer M."/>
            <person name="Loker E.S."/>
        </authorList>
    </citation>
    <scope>NUCLEOTIDE SEQUENCE</scope>
    <source>
        <strain evidence="3">KasaAsao</strain>
        <tissue evidence="3">Whole Snail</tissue>
    </source>
</reference>
<dbReference type="InterPro" id="IPR036047">
    <property type="entry name" value="F-box-like_dom_sf"/>
</dbReference>
<dbReference type="AlphaFoldDB" id="A0AAD8BJ92"/>
<reference evidence="3" key="1">
    <citation type="journal article" date="2023" name="PLoS Negl. Trop. Dis.">
        <title>A genome sequence for Biomphalaria pfeifferi, the major vector snail for the human-infecting parasite Schistosoma mansoni.</title>
        <authorList>
            <person name="Bu L."/>
            <person name="Lu L."/>
            <person name="Laidemitt M.R."/>
            <person name="Zhang S.M."/>
            <person name="Mutuku M."/>
            <person name="Mkoji G."/>
            <person name="Steinauer M."/>
            <person name="Loker E.S."/>
        </authorList>
    </citation>
    <scope>NUCLEOTIDE SEQUENCE</scope>
    <source>
        <strain evidence="3">KasaAsao</strain>
    </source>
</reference>
<dbReference type="PANTHER" id="PTHR20872:SF1">
    <property type="entry name" value="F-BOX DOMAIN-CONTAINING PROTEIN"/>
    <property type="match status" value="1"/>
</dbReference>
<gene>
    <name evidence="3" type="ORF">Bpfe_015438</name>
</gene>
<dbReference type="PANTHER" id="PTHR20872">
    <property type="match status" value="1"/>
</dbReference>
<sequence length="511" mass="58370">MSFILNELLAVGVVIGDVVTGRRPHSSDTEDDPPEKVAKVMDSPSTSESYKTCEGSLGESQCRSSQVSGGLVKGRRPHQSNSDDGLPIKIARLELNDTTSNALCENSDENNEIVEHDWRLLPYPALKRIYALLPNKDRYNMAVACPLWSEPLTSGDIWRKLNFRFNRVEDWKAKRFTQKVLPVAVRYLNIDCKVDAGAVLVHKEWDSLVYLVRLLRYLLNHKVNKLVSLRVANMSRLTMRWLTCGKRKDLIMTLRGLLDCQTNLKILNLSCAGLSLEHGTMMLVKAANNCGTRIKKLIIDGLFADDLGTDVLPMVLLESITYFTKLKALSISSLYICDDFVEVIAGIATLKHLRIYTDEENEEEHVSTQSWEILKDACPQLEVHYILTNVRNYYKFKQILKRNIPLTRLDWKVDRSSSFDFWVEEDVLVCLSYISETFKNTIRHIDIALRYSSEKFAPLFDDIIRRCLKLQTLSVKAPDDGNQTLEKALTQFVQVAIWALHVAPWFQIKVL</sequence>
<keyword evidence="4" id="KW-1185">Reference proteome</keyword>
<dbReference type="InterPro" id="IPR032675">
    <property type="entry name" value="LRR_dom_sf"/>
</dbReference>
<dbReference type="SUPFAM" id="SSF81383">
    <property type="entry name" value="F-box domain"/>
    <property type="match status" value="1"/>
</dbReference>
<feature type="compositionally biased region" description="Polar residues" evidence="1">
    <location>
        <begin position="58"/>
        <end position="68"/>
    </location>
</feature>
<accession>A0AAD8BJ92</accession>
<dbReference type="Gene3D" id="3.80.10.10">
    <property type="entry name" value="Ribonuclease Inhibitor"/>
    <property type="match status" value="1"/>
</dbReference>
<comment type="caution">
    <text evidence="3">The sequence shown here is derived from an EMBL/GenBank/DDBJ whole genome shotgun (WGS) entry which is preliminary data.</text>
</comment>
<evidence type="ECO:0000313" key="4">
    <source>
        <dbReference type="Proteomes" id="UP001233172"/>
    </source>
</evidence>
<name>A0AAD8BJ92_BIOPF</name>
<evidence type="ECO:0000256" key="2">
    <source>
        <dbReference type="SAM" id="SignalP"/>
    </source>
</evidence>
<dbReference type="Proteomes" id="UP001233172">
    <property type="component" value="Unassembled WGS sequence"/>
</dbReference>
<dbReference type="EMBL" id="JASAOG010000072">
    <property type="protein sequence ID" value="KAK0055147.1"/>
    <property type="molecule type" value="Genomic_DNA"/>
</dbReference>
<keyword evidence="2" id="KW-0732">Signal</keyword>
<organism evidence="3 4">
    <name type="scientific">Biomphalaria pfeifferi</name>
    <name type="common">Bloodfluke planorb</name>
    <name type="synonym">Freshwater snail</name>
    <dbReference type="NCBI Taxonomy" id="112525"/>
    <lineage>
        <taxon>Eukaryota</taxon>
        <taxon>Metazoa</taxon>
        <taxon>Spiralia</taxon>
        <taxon>Lophotrochozoa</taxon>
        <taxon>Mollusca</taxon>
        <taxon>Gastropoda</taxon>
        <taxon>Heterobranchia</taxon>
        <taxon>Euthyneura</taxon>
        <taxon>Panpulmonata</taxon>
        <taxon>Hygrophila</taxon>
        <taxon>Lymnaeoidea</taxon>
        <taxon>Planorbidae</taxon>
        <taxon>Biomphalaria</taxon>
    </lineage>
</organism>
<feature type="signal peptide" evidence="2">
    <location>
        <begin position="1"/>
        <end position="16"/>
    </location>
</feature>
<feature type="region of interest" description="Disordered" evidence="1">
    <location>
        <begin position="20"/>
        <end position="86"/>
    </location>
</feature>
<dbReference type="SUPFAM" id="SSF52047">
    <property type="entry name" value="RNI-like"/>
    <property type="match status" value="1"/>
</dbReference>
<proteinExistence type="predicted"/>